<dbReference type="Gene3D" id="3.40.50.720">
    <property type="entry name" value="NAD(P)-binding Rossmann-like Domain"/>
    <property type="match status" value="1"/>
</dbReference>
<dbReference type="AlphaFoldDB" id="F2BDL4"/>
<dbReference type="PANTHER" id="PTHR44085:SF2">
    <property type="entry name" value="SEPIAPTERIN REDUCTASE"/>
    <property type="match status" value="1"/>
</dbReference>
<dbReference type="HOGENOM" id="CLU_010194_2_11_4"/>
<evidence type="ECO:0000256" key="3">
    <source>
        <dbReference type="ARBA" id="ARBA00022857"/>
    </source>
</evidence>
<organism evidence="5 6">
    <name type="scientific">Neisseria bacilliformis ATCC BAA-1200</name>
    <dbReference type="NCBI Taxonomy" id="888742"/>
    <lineage>
        <taxon>Bacteria</taxon>
        <taxon>Pseudomonadati</taxon>
        <taxon>Pseudomonadota</taxon>
        <taxon>Betaproteobacteria</taxon>
        <taxon>Neisseriales</taxon>
        <taxon>Neisseriaceae</taxon>
        <taxon>Neisseria</taxon>
    </lineage>
</organism>
<sequence>MDKLIITGHTRGLGRALAELYLQRGWQVLGLARGAAALRPSENLHQVSIDLADGAALAAWLSDTSSPHGGDGGGLLWDFLADAGKILLINNAAAVSPNAVSGRQRPSEILSAVSLNVAAPLLLANAVLAARPALVPLDILHIGSGAGRKSYAGWSVYGTSKAALDHHARCLAAEHHENVRAACLAPGVVDTDMQAQIRASDAAAFPLKGRFVSLKNEGGLQTAADTAAKIAAYVESERFGTEAAADIRDFW</sequence>
<evidence type="ECO:0000256" key="2">
    <source>
        <dbReference type="ARBA" id="ARBA00022490"/>
    </source>
</evidence>
<evidence type="ECO:0000256" key="4">
    <source>
        <dbReference type="ARBA" id="ARBA00023002"/>
    </source>
</evidence>
<dbReference type="Proteomes" id="UP000004105">
    <property type="component" value="Unassembled WGS sequence"/>
</dbReference>
<dbReference type="RefSeq" id="WP_007342826.1">
    <property type="nucleotide sequence ID" value="NZ_GL878494.1"/>
</dbReference>
<dbReference type="PANTHER" id="PTHR44085">
    <property type="entry name" value="SEPIAPTERIN REDUCTASE"/>
    <property type="match status" value="1"/>
</dbReference>
<keyword evidence="3" id="KW-0521">NADP</keyword>
<dbReference type="OrthoDB" id="9794387at2"/>
<dbReference type="GO" id="GO:0006729">
    <property type="term" value="P:tetrahydrobiopterin biosynthetic process"/>
    <property type="evidence" value="ECO:0007669"/>
    <property type="project" value="TreeGrafter"/>
</dbReference>
<dbReference type="GO" id="GO:0004757">
    <property type="term" value="F:sepiapterin reductase (NADP+) activity"/>
    <property type="evidence" value="ECO:0007669"/>
    <property type="project" value="TreeGrafter"/>
</dbReference>
<evidence type="ECO:0000313" key="5">
    <source>
        <dbReference type="EMBL" id="EGF10464.1"/>
    </source>
</evidence>
<comment type="caution">
    <text evidence="5">The sequence shown here is derived from an EMBL/GenBank/DDBJ whole genome shotgun (WGS) entry which is preliminary data.</text>
</comment>
<dbReference type="EC" id="1.-.-.-" evidence="5"/>
<dbReference type="STRING" id="267212.GCA_001063965_01107"/>
<dbReference type="InterPro" id="IPR036291">
    <property type="entry name" value="NAD(P)-bd_dom_sf"/>
</dbReference>
<dbReference type="GO" id="GO:0005737">
    <property type="term" value="C:cytoplasm"/>
    <property type="evidence" value="ECO:0007669"/>
    <property type="project" value="UniProtKB-SubCell"/>
</dbReference>
<dbReference type="SUPFAM" id="SSF51735">
    <property type="entry name" value="NAD(P)-binding Rossmann-fold domains"/>
    <property type="match status" value="1"/>
</dbReference>
<protein>
    <submittedName>
        <fullName evidence="5">Short-chain dehydrogenase/reductase family oxidoreductase</fullName>
        <ecNumber evidence="5">1.-.-.-</ecNumber>
    </submittedName>
</protein>
<comment type="subcellular location">
    <subcellularLocation>
        <location evidence="1">Cytoplasm</location>
    </subcellularLocation>
</comment>
<evidence type="ECO:0000313" key="6">
    <source>
        <dbReference type="Proteomes" id="UP000004105"/>
    </source>
</evidence>
<proteinExistence type="predicted"/>
<evidence type="ECO:0000256" key="1">
    <source>
        <dbReference type="ARBA" id="ARBA00004496"/>
    </source>
</evidence>
<keyword evidence="4 5" id="KW-0560">Oxidoreductase</keyword>
<keyword evidence="2" id="KW-0963">Cytoplasm</keyword>
<keyword evidence="6" id="KW-1185">Reference proteome</keyword>
<dbReference type="PRINTS" id="PR00081">
    <property type="entry name" value="GDHRDH"/>
</dbReference>
<name>F2BDL4_9NEIS</name>
<gene>
    <name evidence="5" type="ORF">HMPREF9123_1820</name>
</gene>
<dbReference type="Pfam" id="PF00106">
    <property type="entry name" value="adh_short"/>
    <property type="match status" value="1"/>
</dbReference>
<dbReference type="InterPro" id="IPR002347">
    <property type="entry name" value="SDR_fam"/>
</dbReference>
<dbReference type="EMBL" id="AFAY01000036">
    <property type="protein sequence ID" value="EGF10464.1"/>
    <property type="molecule type" value="Genomic_DNA"/>
</dbReference>
<reference evidence="5 6" key="1">
    <citation type="submission" date="2011-02" db="EMBL/GenBank/DDBJ databases">
        <authorList>
            <person name="Muzny D."/>
            <person name="Qin X."/>
            <person name="Deng J."/>
            <person name="Jiang H."/>
            <person name="Liu Y."/>
            <person name="Qu J."/>
            <person name="Song X.-Z."/>
            <person name="Zhang L."/>
            <person name="Thornton R."/>
            <person name="Coyle M."/>
            <person name="Francisco L."/>
            <person name="Jackson L."/>
            <person name="Javaid M."/>
            <person name="Korchina V."/>
            <person name="Kovar C."/>
            <person name="Mata R."/>
            <person name="Mathew T."/>
            <person name="Ngo R."/>
            <person name="Nguyen L."/>
            <person name="Nguyen N."/>
            <person name="Okwuonu G."/>
            <person name="Ongeri F."/>
            <person name="Pham C."/>
            <person name="Simmons D."/>
            <person name="Wilczek-Boney K."/>
            <person name="Hale W."/>
            <person name="Jakkamsetti A."/>
            <person name="Pham P."/>
            <person name="Ruth R."/>
            <person name="San Lucas F."/>
            <person name="Warren J."/>
            <person name="Zhang J."/>
            <person name="Zhao Z."/>
            <person name="Zhou C."/>
            <person name="Zhu D."/>
            <person name="Lee S."/>
            <person name="Bess C."/>
            <person name="Blankenburg K."/>
            <person name="Forbes L."/>
            <person name="Fu Q."/>
            <person name="Gubbala S."/>
            <person name="Hirani K."/>
            <person name="Jayaseelan J.C."/>
            <person name="Lara F."/>
            <person name="Munidasa M."/>
            <person name="Palculict T."/>
            <person name="Patil S."/>
            <person name="Pu L.-L."/>
            <person name="Saada N."/>
            <person name="Tang L."/>
            <person name="Weissenberger G."/>
            <person name="Zhu Y."/>
            <person name="Hemphill L."/>
            <person name="Shang Y."/>
            <person name="Youmans B."/>
            <person name="Ayvaz T."/>
            <person name="Ross M."/>
            <person name="Santibanez J."/>
            <person name="Aqrawi P."/>
            <person name="Gross S."/>
            <person name="Joshi V."/>
            <person name="Fowler G."/>
            <person name="Nazareth L."/>
            <person name="Reid J."/>
            <person name="Worley K."/>
            <person name="Petrosino J."/>
            <person name="Highlander S."/>
            <person name="Gibbs R."/>
        </authorList>
    </citation>
    <scope>NUCLEOTIDE SEQUENCE [LARGE SCALE GENOMIC DNA]</scope>
    <source>
        <strain evidence="5 6">ATCC BAA-1200</strain>
    </source>
</reference>
<dbReference type="InterPro" id="IPR051721">
    <property type="entry name" value="Biopterin_syn/organic_redct"/>
</dbReference>
<accession>F2BDL4</accession>